<comment type="caution">
    <text evidence="2">The sequence shown here is derived from an EMBL/GenBank/DDBJ whole genome shotgun (WGS) entry which is preliminary data.</text>
</comment>
<feature type="region of interest" description="Disordered" evidence="1">
    <location>
        <begin position="758"/>
        <end position="778"/>
    </location>
</feature>
<feature type="compositionally biased region" description="Low complexity" evidence="1">
    <location>
        <begin position="1121"/>
        <end position="1135"/>
    </location>
</feature>
<evidence type="ECO:0000313" key="3">
    <source>
        <dbReference type="Proteomes" id="UP000655225"/>
    </source>
</evidence>
<feature type="compositionally biased region" description="Polar residues" evidence="1">
    <location>
        <begin position="1065"/>
        <end position="1084"/>
    </location>
</feature>
<dbReference type="PANTHER" id="PTHR31780">
    <property type="entry name" value="STRESS RESPONSE PROTEIN NST1-RELATED"/>
    <property type="match status" value="1"/>
</dbReference>
<dbReference type="AlphaFoldDB" id="A0A835DNG2"/>
<accession>A0A835DNG2</accession>
<reference evidence="2 3" key="1">
    <citation type="submission" date="2020-04" db="EMBL/GenBank/DDBJ databases">
        <title>Plant Genome Project.</title>
        <authorList>
            <person name="Zhang R.-G."/>
        </authorList>
    </citation>
    <scope>NUCLEOTIDE SEQUENCE [LARGE SCALE GENOMIC DNA]</scope>
    <source>
        <strain evidence="2">YNK0</strain>
        <tissue evidence="2">Leaf</tissue>
    </source>
</reference>
<gene>
    <name evidence="2" type="ORF">HHK36_002578</name>
</gene>
<feature type="region of interest" description="Disordered" evidence="1">
    <location>
        <begin position="152"/>
        <end position="180"/>
    </location>
</feature>
<organism evidence="2 3">
    <name type="scientific">Tetracentron sinense</name>
    <name type="common">Spur-leaf</name>
    <dbReference type="NCBI Taxonomy" id="13715"/>
    <lineage>
        <taxon>Eukaryota</taxon>
        <taxon>Viridiplantae</taxon>
        <taxon>Streptophyta</taxon>
        <taxon>Embryophyta</taxon>
        <taxon>Tracheophyta</taxon>
        <taxon>Spermatophyta</taxon>
        <taxon>Magnoliopsida</taxon>
        <taxon>Trochodendrales</taxon>
        <taxon>Trochodendraceae</taxon>
        <taxon>Tetracentron</taxon>
    </lineage>
</organism>
<feature type="region of interest" description="Disordered" evidence="1">
    <location>
        <begin position="942"/>
        <end position="976"/>
    </location>
</feature>
<dbReference type="EMBL" id="JABCRI010000002">
    <property type="protein sequence ID" value="KAF8410056.1"/>
    <property type="molecule type" value="Genomic_DNA"/>
</dbReference>
<evidence type="ECO:0000256" key="1">
    <source>
        <dbReference type="SAM" id="MobiDB-lite"/>
    </source>
</evidence>
<dbReference type="OrthoDB" id="1931055at2759"/>
<feature type="region of interest" description="Disordered" evidence="1">
    <location>
        <begin position="249"/>
        <end position="281"/>
    </location>
</feature>
<dbReference type="Proteomes" id="UP000655225">
    <property type="component" value="Unassembled WGS sequence"/>
</dbReference>
<feature type="region of interest" description="Disordered" evidence="1">
    <location>
        <begin position="1026"/>
        <end position="1135"/>
    </location>
</feature>
<protein>
    <submittedName>
        <fullName evidence="2">Uncharacterized protein</fullName>
    </submittedName>
</protein>
<dbReference type="PANTHER" id="PTHR31780:SF10">
    <property type="entry name" value="LD36051P"/>
    <property type="match status" value="1"/>
</dbReference>
<dbReference type="InterPro" id="IPR051195">
    <property type="entry name" value="Fungal_stress_NST1"/>
</dbReference>
<sequence>MERSSKIIRETEKALQDLVLEPMNASHNSAASAGYLLHSMEASSSSSLPVQHPVSSSVNMVMPSPSVQAVMPTVSAVPSQAEVPLKLKFGLFSGPSLIPSPVPTIQTGSIQMPLHLHPQVGPSLTQMHASQAPFFQFGDVCKEVNVLPVRESGENEALTSQSRAESSNPCKEKTKSESGFQVEAQGHHHDMAVKMIYVSLDNNREPQGQLQAQPAMPQFISRGRPLSRSKAPGPISGSKGKKFIYAVRNSGSRSSYPAPEAPRADSSGFQRRPQRNVRQTEFRVWNNANGGQTEDIDSSNYSGLNEKSNFNGRVSGIAARSGAKKDAVMNKLSKQIVESENLNSASISSSIIGSERGLEKEAPTKRLTSLFNISHSREGNLKRNNILEEDVDVPLQRGVVRVFKQSGIEARSDDYDFIEVRSKRQMLNDRREQREKEIKAKPRVIKSVVTDGWCLPNAEISSGFSTTIALKPLPPIGTPAVNTDACPDIKSRAIKSLLVTSGGRTNLGMTNNVVQENVQTSLGSCGNARINQKVMAQTQTQLDEAMKSARFDTNVAPIGNPTATVFEPKKSSSSLLTQDKSFSSAASPSGILRVGSVISPTILPPSSHAVMSGIGAPGSRRLEVLISHNLTAAESNCTSFFEKEKHLDESCIHLGDPEAEVKAAASAVAVAAISSDEIVGNGLGACSVSASVTKSFGGAVIDGLPSGGGVAGDQQLVSQSSAEESLTVVLPADLSVEMSLLSGGPIFAFGESSNAHSQSLKSSASSSGPLGPGNNANLVSTHSMVHQQDVLAPSSLPLEESQGVQGPPHMVVYNHFAPVGQFRQVGLSFMGTTYIPSGKQPDWKHNPTFSTVGISEDDFSNLNMVSAQYNPLNMPAPIQHIAPANVLLFILLDRTCYLQSSADIPVQACWSHISSSPLHSVPLMMPPLQQQAGILQSQFSHGLSMDQSSTGNRFPEPRSSTPSDSGGNFPVATGATSTQLPDELGLVHSSSPTSNPASFSSIYGDSKAVDVVIKGSSRITIANDGEYSVHNNSSSSSSNSNDSSQSMTSAFKTSSSHSLKQTSSIQQYLHPTRYNTDQRGGVSQKSKERQVTECPGELRASSMKLQERMEAQRAAKAVARPSSPCSYSSSQLGNK</sequence>
<feature type="compositionally biased region" description="Polar residues" evidence="1">
    <location>
        <begin position="942"/>
        <end position="966"/>
    </location>
</feature>
<feature type="compositionally biased region" description="Polar residues" evidence="1">
    <location>
        <begin position="157"/>
        <end position="169"/>
    </location>
</feature>
<proteinExistence type="predicted"/>
<feature type="compositionally biased region" description="Low complexity" evidence="1">
    <location>
        <begin position="1028"/>
        <end position="1064"/>
    </location>
</feature>
<evidence type="ECO:0000313" key="2">
    <source>
        <dbReference type="EMBL" id="KAF8410056.1"/>
    </source>
</evidence>
<keyword evidence="3" id="KW-1185">Reference proteome</keyword>
<name>A0A835DNG2_TETSI</name>